<name>A0A0B7AW33_9EUPU</name>
<dbReference type="AlphaFoldDB" id="A0A0B7AW33"/>
<dbReference type="GO" id="GO:0005829">
    <property type="term" value="C:cytosol"/>
    <property type="evidence" value="ECO:0007669"/>
    <property type="project" value="TreeGrafter"/>
</dbReference>
<accession>A0A0B7AW33</accession>
<dbReference type="PANTHER" id="PTHR21553">
    <property type="entry name" value="ALMS1-RELATED"/>
    <property type="match status" value="1"/>
</dbReference>
<dbReference type="EMBL" id="HACG01038168">
    <property type="protein sequence ID" value="CEK85033.1"/>
    <property type="molecule type" value="Transcribed_RNA"/>
</dbReference>
<proteinExistence type="predicted"/>
<sequence length="264" mass="31350">ERLLNNFAAEVKEQLDAEKDETARKLEQKYENTLRAIGEGHREAIIHDKGDGKNRAEKLQKQMEEKTAAQERYTKALERQRKEDSTKDYERTKHILARQTALEKEKQRAAEIASLPPPPPDISVEMEKIKKRAIPMTDMKAFATTHYHIPDYHVVKAEYEEQLYDAKVQAQDSDLKLKQDLEEKKRSQHERHERARIRGNEALQKELLKHEYEDMLKDLSLLQRRDRRLRKKMLSDIPNQVFVPPELCLEERAERQRQMENKFN</sequence>
<protein>
    <submittedName>
        <fullName evidence="3">Uncharacterized protein</fullName>
    </submittedName>
</protein>
<keyword evidence="1" id="KW-0175">Coiled coil</keyword>
<dbReference type="PANTHER" id="PTHR21553:SF26">
    <property type="entry name" value="ALMS MOTIF DOMAIN-CONTAINING PROTEIN"/>
    <property type="match status" value="1"/>
</dbReference>
<feature type="region of interest" description="Disordered" evidence="2">
    <location>
        <begin position="41"/>
        <end position="70"/>
    </location>
</feature>
<reference evidence="3" key="1">
    <citation type="submission" date="2014-12" db="EMBL/GenBank/DDBJ databases">
        <title>Insight into the proteome of Arion vulgaris.</title>
        <authorList>
            <person name="Aradska J."/>
            <person name="Bulat T."/>
            <person name="Smidak R."/>
            <person name="Sarate P."/>
            <person name="Gangsoo J."/>
            <person name="Sialana F."/>
            <person name="Bilban M."/>
            <person name="Lubec G."/>
        </authorList>
    </citation>
    <scope>NUCLEOTIDE SEQUENCE</scope>
    <source>
        <tissue evidence="3">Skin</tissue>
    </source>
</reference>
<dbReference type="GO" id="GO:0005813">
    <property type="term" value="C:centrosome"/>
    <property type="evidence" value="ECO:0007669"/>
    <property type="project" value="TreeGrafter"/>
</dbReference>
<evidence type="ECO:0000313" key="3">
    <source>
        <dbReference type="EMBL" id="CEK85033.1"/>
    </source>
</evidence>
<feature type="non-terminal residue" evidence="3">
    <location>
        <position position="264"/>
    </location>
</feature>
<gene>
    <name evidence="3" type="primary">ORF145877</name>
</gene>
<evidence type="ECO:0000256" key="1">
    <source>
        <dbReference type="SAM" id="Coils"/>
    </source>
</evidence>
<dbReference type="GO" id="GO:0005814">
    <property type="term" value="C:centriole"/>
    <property type="evidence" value="ECO:0007669"/>
    <property type="project" value="TreeGrafter"/>
</dbReference>
<dbReference type="GO" id="GO:0046599">
    <property type="term" value="P:regulation of centriole replication"/>
    <property type="evidence" value="ECO:0007669"/>
    <property type="project" value="TreeGrafter"/>
</dbReference>
<organism evidence="3">
    <name type="scientific">Arion vulgaris</name>
    <dbReference type="NCBI Taxonomy" id="1028688"/>
    <lineage>
        <taxon>Eukaryota</taxon>
        <taxon>Metazoa</taxon>
        <taxon>Spiralia</taxon>
        <taxon>Lophotrochozoa</taxon>
        <taxon>Mollusca</taxon>
        <taxon>Gastropoda</taxon>
        <taxon>Heterobranchia</taxon>
        <taxon>Euthyneura</taxon>
        <taxon>Panpulmonata</taxon>
        <taxon>Eupulmonata</taxon>
        <taxon>Stylommatophora</taxon>
        <taxon>Helicina</taxon>
        <taxon>Arionoidea</taxon>
        <taxon>Arionidae</taxon>
        <taxon>Arion</taxon>
    </lineage>
</organism>
<feature type="non-terminal residue" evidence="3">
    <location>
        <position position="1"/>
    </location>
</feature>
<evidence type="ECO:0000256" key="2">
    <source>
        <dbReference type="SAM" id="MobiDB-lite"/>
    </source>
</evidence>
<feature type="coiled-coil region" evidence="1">
    <location>
        <begin position="178"/>
        <end position="225"/>
    </location>
</feature>